<dbReference type="GO" id="GO:0050262">
    <property type="term" value="F:ribosylnicotinamide kinase activity"/>
    <property type="evidence" value="ECO:0007669"/>
    <property type="project" value="InterPro"/>
</dbReference>
<dbReference type="InterPro" id="IPR052735">
    <property type="entry name" value="NAD_biosynth-regulator"/>
</dbReference>
<feature type="binding site" evidence="1">
    <location>
        <begin position="69"/>
        <end position="72"/>
    </location>
    <ligand>
        <name>NAD(+)</name>
        <dbReference type="ChEBI" id="CHEBI:57540"/>
        <label>1</label>
    </ligand>
</feature>
<dbReference type="SUPFAM" id="SSF52374">
    <property type="entry name" value="Nucleotidylyl transferase"/>
    <property type="match status" value="1"/>
</dbReference>
<dbReference type="Gene3D" id="3.40.50.300">
    <property type="entry name" value="P-loop containing nucleotide triphosphate hydrolases"/>
    <property type="match status" value="1"/>
</dbReference>
<dbReference type="Pfam" id="PF13521">
    <property type="entry name" value="AAA_28"/>
    <property type="match status" value="1"/>
</dbReference>
<evidence type="ECO:0000313" key="6">
    <source>
        <dbReference type="Proteomes" id="UP000247838"/>
    </source>
</evidence>
<reference evidence="4 6" key="2">
    <citation type="submission" date="2018-05" db="EMBL/GenBank/DDBJ databases">
        <title>Reference genomes for bee gut microbiota database.</title>
        <authorList>
            <person name="Ellegaard K.M."/>
        </authorList>
    </citation>
    <scope>NUCLEOTIDE SEQUENCE [LARGE SCALE GENOMIC DNA]</scope>
    <source>
        <strain evidence="4 6">ESL0167</strain>
    </source>
</reference>
<feature type="binding site" evidence="1">
    <location>
        <begin position="203"/>
        <end position="205"/>
    </location>
    <ligand>
        <name>NAD(+)</name>
        <dbReference type="ChEBI" id="CHEBI:57540"/>
        <label>1</label>
    </ligand>
</feature>
<accession>A0A0A7RY23</accession>
<dbReference type="Pfam" id="PF01467">
    <property type="entry name" value="CTP_transf_like"/>
    <property type="match status" value="1"/>
</dbReference>
<dbReference type="Proteomes" id="UP000030901">
    <property type="component" value="Chromosome"/>
</dbReference>
<keyword evidence="3" id="KW-0548">Nucleotidyltransferase</keyword>
<dbReference type="InterPro" id="IPR027417">
    <property type="entry name" value="P-loop_NTPase"/>
</dbReference>
<dbReference type="EMBL" id="QGLM01000005">
    <property type="protein sequence ID" value="PXY96541.1"/>
    <property type="molecule type" value="Genomic_DNA"/>
</dbReference>
<protein>
    <submittedName>
        <fullName evidence="4">Multifunctional transcriptional regulator/nicotinamide-nucleotide adenylyltransferase/ribosylnicotinamide kinase NadR</fullName>
        <ecNumber evidence="4">2.7.7.1</ecNumber>
    </submittedName>
    <submittedName>
        <fullName evidence="3">Nicotinamide-nucleotide adenylyltransferase, NadR type</fullName>
    </submittedName>
</protein>
<dbReference type="PANTHER" id="PTHR37512">
    <property type="entry name" value="TRIFUNCTIONAL NAD BIOSYNTHESIS/REGULATOR PROTEIN NADR"/>
    <property type="match status" value="1"/>
</dbReference>
<feature type="domain" description="HTH cro/C1-type" evidence="2">
    <location>
        <begin position="6"/>
        <end position="61"/>
    </location>
</feature>
<dbReference type="RefSeq" id="WP_039103580.1">
    <property type="nucleotide sequence ID" value="NZ_CP009056.1"/>
</dbReference>
<keyword evidence="5" id="KW-1185">Reference proteome</keyword>
<dbReference type="Proteomes" id="UP000247838">
    <property type="component" value="Unassembled WGS sequence"/>
</dbReference>
<dbReference type="GO" id="GO:0003677">
    <property type="term" value="F:DNA binding"/>
    <property type="evidence" value="ECO:0007669"/>
    <property type="project" value="InterPro"/>
</dbReference>
<dbReference type="PIRSF" id="PIRSF004776">
    <property type="entry name" value="NadR_NMNAT/RNK"/>
    <property type="match status" value="1"/>
</dbReference>
<feature type="binding site" evidence="1">
    <location>
        <begin position="143"/>
        <end position="156"/>
    </location>
    <ligand>
        <name>NAD(+)</name>
        <dbReference type="ChEBI" id="CHEBI:57540"/>
        <label>1</label>
    </ligand>
</feature>
<keyword evidence="1" id="KW-0547">Nucleotide-binding</keyword>
<dbReference type="AlphaFoldDB" id="A0A0A7RY23"/>
<sequence>MSYNYLRTAIKRKNLSLQTVANACDMTKGYLSQLINDKVKMPSAQKLEALHHFLKLEYPIKNKKVGIIFGKFYPLHTGHIHLIQRAISQVDELYVVLCSDTKRDEELFENSAMSRQPTLNDRLRWLLQTFKYQKNIHIEILKEDGIPSYPNGWSEWSNRVKLLFKEKGISPDCVFSSEPQDVQMYRELLNLETILIDPERNFMKVSGTKIRQAPLQNWQYIPTEVRPFFVRTVAILGGESSGKSTLINKLANVFNTTSAWEFGREYVFSHLGGDERALQFSDYDKIALGQAQYIDFAIKYANKVAFIDTDFITTQAFCRKYEGKEHPFVQAMINNYRFDLVILLENNTPWVADGLRTLGSAAQRKDFQKLLINLLQKNGVNFVTINSDNYDERYLQSIELVSQLINHS</sequence>
<evidence type="ECO:0000313" key="5">
    <source>
        <dbReference type="Proteomes" id="UP000030901"/>
    </source>
</evidence>
<evidence type="ECO:0000259" key="2">
    <source>
        <dbReference type="PROSITE" id="PS50943"/>
    </source>
</evidence>
<evidence type="ECO:0000256" key="1">
    <source>
        <dbReference type="PIRSR" id="PIRSR004776-1"/>
    </source>
</evidence>
<keyword evidence="3" id="KW-0808">Transferase</keyword>
<reference evidence="3 5" key="1">
    <citation type="journal article" date="2014" name="Appl. Environ. Microbiol.">
        <title>Gut symbionts from distinct hosts exhibit genotoxic activity via divergent colibactin biosynthetic pathways.</title>
        <authorList>
            <person name="Engel P."/>
            <person name="Vizcaino M.I."/>
            <person name="Crawford J.M."/>
        </authorList>
    </citation>
    <scope>NUCLEOTIDE SEQUENCE [LARGE SCALE GENOMIC DNA]</scope>
    <source>
        <strain evidence="3 5">PEB0191</strain>
    </source>
</reference>
<dbReference type="HOGENOM" id="CLU_052648_0_1_6"/>
<dbReference type="PROSITE" id="PS50943">
    <property type="entry name" value="HTH_CROC1"/>
    <property type="match status" value="1"/>
</dbReference>
<dbReference type="Gene3D" id="3.40.50.620">
    <property type="entry name" value="HUPs"/>
    <property type="match status" value="1"/>
</dbReference>
<dbReference type="GO" id="GO:0000309">
    <property type="term" value="F:nicotinamide-nucleotide adenylyltransferase activity"/>
    <property type="evidence" value="ECO:0007669"/>
    <property type="project" value="UniProtKB-EC"/>
</dbReference>
<dbReference type="Pfam" id="PF01381">
    <property type="entry name" value="HTH_3"/>
    <property type="match status" value="1"/>
</dbReference>
<organism evidence="3 5">
    <name type="scientific">Frischella perrara</name>
    <dbReference type="NCBI Taxonomy" id="1267021"/>
    <lineage>
        <taxon>Bacteria</taxon>
        <taxon>Pseudomonadati</taxon>
        <taxon>Pseudomonadota</taxon>
        <taxon>Gammaproteobacteria</taxon>
        <taxon>Orbales</taxon>
        <taxon>Orbaceae</taxon>
        <taxon>Frischella</taxon>
    </lineage>
</organism>
<evidence type="ECO:0000313" key="3">
    <source>
        <dbReference type="EMBL" id="AJA44209.1"/>
    </source>
</evidence>
<dbReference type="SMART" id="SM00530">
    <property type="entry name" value="HTH_XRE"/>
    <property type="match status" value="1"/>
</dbReference>
<dbReference type="SUPFAM" id="SSF47413">
    <property type="entry name" value="lambda repressor-like DNA-binding domains"/>
    <property type="match status" value="1"/>
</dbReference>
<dbReference type="CDD" id="cd00093">
    <property type="entry name" value="HTH_XRE"/>
    <property type="match status" value="1"/>
</dbReference>
<dbReference type="InterPro" id="IPR004821">
    <property type="entry name" value="Cyt_trans-like"/>
</dbReference>
<dbReference type="EMBL" id="CP009056">
    <property type="protein sequence ID" value="AJA44209.1"/>
    <property type="molecule type" value="Genomic_DNA"/>
</dbReference>
<dbReference type="InterPro" id="IPR006417">
    <property type="entry name" value="NadR_NMN_Atrans"/>
</dbReference>
<dbReference type="InterPro" id="IPR014729">
    <property type="entry name" value="Rossmann-like_a/b/a_fold"/>
</dbReference>
<dbReference type="GO" id="GO:0000166">
    <property type="term" value="F:nucleotide binding"/>
    <property type="evidence" value="ECO:0007669"/>
    <property type="project" value="UniProtKB-KW"/>
</dbReference>
<keyword evidence="4" id="KW-0418">Kinase</keyword>
<dbReference type="GO" id="GO:0009435">
    <property type="term" value="P:NAD+ biosynthetic process"/>
    <property type="evidence" value="ECO:0007669"/>
    <property type="project" value="InterPro"/>
</dbReference>
<dbReference type="SUPFAM" id="SSF52540">
    <property type="entry name" value="P-loop containing nucleoside triphosphate hydrolases"/>
    <property type="match status" value="1"/>
</dbReference>
<dbReference type="InterPro" id="IPR038727">
    <property type="entry name" value="NadR/Ttd14_AAA_dom"/>
</dbReference>
<dbReference type="OrthoDB" id="3249147at2"/>
<feature type="binding site" evidence="1">
    <location>
        <begin position="258"/>
        <end position="260"/>
    </location>
    <ligand>
        <name>NAD(+)</name>
        <dbReference type="ChEBI" id="CHEBI:57540"/>
        <label>2</label>
    </ligand>
</feature>
<proteinExistence type="predicted"/>
<feature type="binding site" evidence="1">
    <location>
        <begin position="176"/>
        <end position="178"/>
    </location>
    <ligand>
        <name>NAD(+)</name>
        <dbReference type="ChEBI" id="CHEBI:57540"/>
        <label>1</label>
    </ligand>
</feature>
<feature type="binding site" evidence="1">
    <location>
        <position position="76"/>
    </location>
    <ligand>
        <name>NAD(+)</name>
        <dbReference type="ChEBI" id="CHEBI:57540"/>
        <label>1</label>
    </ligand>
</feature>
<name>A0A0A7RY23_FRIPE</name>
<dbReference type="InterPro" id="IPR001387">
    <property type="entry name" value="Cro/C1-type_HTH"/>
</dbReference>
<gene>
    <name evidence="4" type="ORF">DKK76_01750</name>
    <name evidence="3" type="ORF">FPB0191_00371</name>
</gene>
<feature type="binding site" evidence="1">
    <location>
        <position position="103"/>
    </location>
    <ligand>
        <name>NAD(+)</name>
        <dbReference type="ChEBI" id="CHEBI:57540"/>
        <label>1</label>
    </ligand>
</feature>
<dbReference type="NCBIfam" id="TIGR01526">
    <property type="entry name" value="nadR_NMN_Atrans"/>
    <property type="match status" value="1"/>
</dbReference>
<dbReference type="NCBIfam" id="TIGR00125">
    <property type="entry name" value="cyt_tran_rel"/>
    <property type="match status" value="1"/>
</dbReference>
<dbReference type="InterPro" id="IPR016429">
    <property type="entry name" value="NAD_NadR"/>
</dbReference>
<dbReference type="InterPro" id="IPR010982">
    <property type="entry name" value="Lambda_DNA-bd_dom_sf"/>
</dbReference>
<dbReference type="EC" id="2.7.7.1" evidence="4"/>
<dbReference type="STRING" id="1267021.FPB0191_00371"/>
<dbReference type="PANTHER" id="PTHR37512:SF1">
    <property type="entry name" value="NADR_TTD14 AAA DOMAIN-CONTAINING PROTEIN"/>
    <property type="match status" value="1"/>
</dbReference>
<dbReference type="KEGG" id="fpp:FPB0191_00371"/>
<dbReference type="NCBIfam" id="NF005988">
    <property type="entry name" value="PRK08099.1"/>
    <property type="match status" value="1"/>
</dbReference>
<dbReference type="Gene3D" id="1.10.260.40">
    <property type="entry name" value="lambda repressor-like DNA-binding domains"/>
    <property type="match status" value="1"/>
</dbReference>
<evidence type="ECO:0000313" key="4">
    <source>
        <dbReference type="EMBL" id="PXY96541.1"/>
    </source>
</evidence>